<dbReference type="Gene3D" id="1.20.1250.20">
    <property type="entry name" value="MFS general substrate transporter like domains"/>
    <property type="match status" value="1"/>
</dbReference>
<evidence type="ECO:0000259" key="5">
    <source>
        <dbReference type="PROSITE" id="PS50043"/>
    </source>
</evidence>
<dbReference type="GO" id="GO:0003677">
    <property type="term" value="F:DNA binding"/>
    <property type="evidence" value="ECO:0007669"/>
    <property type="project" value="UniProtKB-KW"/>
</dbReference>
<feature type="transmembrane region" description="Helical" evidence="4">
    <location>
        <begin position="136"/>
        <end position="154"/>
    </location>
</feature>
<dbReference type="Gene3D" id="1.10.10.10">
    <property type="entry name" value="Winged helix-like DNA-binding domain superfamily/Winged helix DNA-binding domain"/>
    <property type="match status" value="1"/>
</dbReference>
<evidence type="ECO:0000313" key="7">
    <source>
        <dbReference type="Proteomes" id="UP000192731"/>
    </source>
</evidence>
<dbReference type="Pfam" id="PF00196">
    <property type="entry name" value="GerE"/>
    <property type="match status" value="1"/>
</dbReference>
<dbReference type="InterPro" id="IPR036388">
    <property type="entry name" value="WH-like_DNA-bd_sf"/>
</dbReference>
<dbReference type="STRING" id="656914.SAMN00017405_1776"/>
<reference evidence="6 7" key="1">
    <citation type="submission" date="2017-04" db="EMBL/GenBank/DDBJ databases">
        <authorList>
            <person name="Afonso C.L."/>
            <person name="Miller P.J."/>
            <person name="Scott M.A."/>
            <person name="Spackman E."/>
            <person name="Goraichik I."/>
            <person name="Dimitrov K.M."/>
            <person name="Suarez D.L."/>
            <person name="Swayne D.E."/>
        </authorList>
    </citation>
    <scope>NUCLEOTIDE SEQUENCE [LARGE SCALE GENOMIC DNA]</scope>
    <source>
        <strain evidence="6 7">DSM 11270</strain>
    </source>
</reference>
<name>A0A1W1V3F1_DESTI</name>
<feature type="transmembrane region" description="Helical" evidence="4">
    <location>
        <begin position="359"/>
        <end position="384"/>
    </location>
</feature>
<feature type="transmembrane region" description="Helical" evidence="4">
    <location>
        <begin position="236"/>
        <end position="257"/>
    </location>
</feature>
<dbReference type="AlphaFoldDB" id="A0A1W1V3F1"/>
<keyword evidence="4" id="KW-0812">Transmembrane</keyword>
<protein>
    <submittedName>
        <fullName evidence="6">Regulatory protein, luxR family</fullName>
    </submittedName>
</protein>
<dbReference type="PANTHER" id="PTHR44688">
    <property type="entry name" value="DNA-BINDING TRANSCRIPTIONAL ACTIVATOR DEVR_DOSR"/>
    <property type="match status" value="1"/>
</dbReference>
<dbReference type="PROSITE" id="PS50043">
    <property type="entry name" value="HTH_LUXR_2"/>
    <property type="match status" value="1"/>
</dbReference>
<dbReference type="OrthoDB" id="9789465at2"/>
<dbReference type="GO" id="GO:0006355">
    <property type="term" value="P:regulation of DNA-templated transcription"/>
    <property type="evidence" value="ECO:0007669"/>
    <property type="project" value="InterPro"/>
</dbReference>
<feature type="transmembrane region" description="Helical" evidence="4">
    <location>
        <begin position="330"/>
        <end position="353"/>
    </location>
</feature>
<dbReference type="SUPFAM" id="SSF103473">
    <property type="entry name" value="MFS general substrate transporter"/>
    <property type="match status" value="1"/>
</dbReference>
<keyword evidence="3" id="KW-0804">Transcription</keyword>
<dbReference type="InterPro" id="IPR016032">
    <property type="entry name" value="Sig_transdc_resp-reg_C-effctor"/>
</dbReference>
<dbReference type="PRINTS" id="PR00038">
    <property type="entry name" value="HTHLUXR"/>
</dbReference>
<dbReference type="InterPro" id="IPR036259">
    <property type="entry name" value="MFS_trans_sf"/>
</dbReference>
<gene>
    <name evidence="6" type="ORF">SAMN00017405_1776</name>
</gene>
<feature type="domain" description="HTH luxR-type" evidence="5">
    <location>
        <begin position="411"/>
        <end position="476"/>
    </location>
</feature>
<keyword evidence="4" id="KW-1133">Transmembrane helix</keyword>
<dbReference type="SMART" id="SM00421">
    <property type="entry name" value="HTH_LUXR"/>
    <property type="match status" value="1"/>
</dbReference>
<feature type="transmembrane region" description="Helical" evidence="4">
    <location>
        <begin position="269"/>
        <end position="288"/>
    </location>
</feature>
<sequence>MTMIIEKNRVDQRNFSIIIFSLFFGWLLSVPFEGQVLYTLISDAQIEGKTHNTIAVFAHFIGLFITGFLVKRQILAKVIMIVSTIICIIGSLIFFLPFSMLWYVSLFFISFFSGLFVASWGFYFKVYSKPDQRFKIAAEVLIYSNILMILINVVSVHTSALIALKLSIITLIAILFITIRLEVFSNEQLNEKINLEAKNVQNDLLSITKPLVFLCLFIFIITLNSGLMYQVVNPKFAHLTVITSYYWAVPYIVALLILRNLPGNINKSYILYIALIMIGLSFILFMWLDKSIFSYLVINTLMLGALGVCDLFWWSILARFFDYHDNPAKVLGIGLSMNVLGILVGGFIGNSIFSQENDVIKVSLIALLIIFIVMIFLPILNIYLTKLLKNHVFLFNFVNLEDSKQEKVIVDVWDNKNLTAKEIEVIKLILRGYTYKAISEQLFISENTTKFHVKNIYQKMNVNTKMELIKMFTENEK</sequence>
<evidence type="ECO:0000313" key="6">
    <source>
        <dbReference type="EMBL" id="SMB87816.1"/>
    </source>
</evidence>
<feature type="transmembrane region" description="Helical" evidence="4">
    <location>
        <begin position="77"/>
        <end position="96"/>
    </location>
</feature>
<feature type="transmembrane region" description="Helical" evidence="4">
    <location>
        <begin position="52"/>
        <end position="70"/>
    </location>
</feature>
<dbReference type="Proteomes" id="UP000192731">
    <property type="component" value="Unassembled WGS sequence"/>
</dbReference>
<keyword evidence="7" id="KW-1185">Reference proteome</keyword>
<accession>A0A1W1V3F1</accession>
<dbReference type="PANTHER" id="PTHR44688:SF16">
    <property type="entry name" value="DNA-BINDING TRANSCRIPTIONAL ACTIVATOR DEVR_DOSR"/>
    <property type="match status" value="1"/>
</dbReference>
<feature type="transmembrane region" description="Helical" evidence="4">
    <location>
        <begin position="102"/>
        <end position="124"/>
    </location>
</feature>
<keyword evidence="1" id="KW-0805">Transcription regulation</keyword>
<dbReference type="EMBL" id="FWWT01000014">
    <property type="protein sequence ID" value="SMB87816.1"/>
    <property type="molecule type" value="Genomic_DNA"/>
</dbReference>
<organism evidence="6 7">
    <name type="scientific">Desulfonispora thiosulfatigenes DSM 11270</name>
    <dbReference type="NCBI Taxonomy" id="656914"/>
    <lineage>
        <taxon>Bacteria</taxon>
        <taxon>Bacillati</taxon>
        <taxon>Bacillota</taxon>
        <taxon>Clostridia</taxon>
        <taxon>Eubacteriales</taxon>
        <taxon>Peptococcaceae</taxon>
        <taxon>Desulfonispora</taxon>
    </lineage>
</organism>
<dbReference type="CDD" id="cd06170">
    <property type="entry name" value="LuxR_C_like"/>
    <property type="match status" value="1"/>
</dbReference>
<keyword evidence="2" id="KW-0238">DNA-binding</keyword>
<feature type="transmembrane region" description="Helical" evidence="4">
    <location>
        <begin position="294"/>
        <end position="318"/>
    </location>
</feature>
<dbReference type="InterPro" id="IPR000792">
    <property type="entry name" value="Tscrpt_reg_LuxR_C"/>
</dbReference>
<feature type="transmembrane region" description="Helical" evidence="4">
    <location>
        <begin position="211"/>
        <end position="230"/>
    </location>
</feature>
<feature type="transmembrane region" description="Helical" evidence="4">
    <location>
        <begin position="12"/>
        <end position="32"/>
    </location>
</feature>
<proteinExistence type="predicted"/>
<evidence type="ECO:0000256" key="2">
    <source>
        <dbReference type="ARBA" id="ARBA00023125"/>
    </source>
</evidence>
<dbReference type="SUPFAM" id="SSF46894">
    <property type="entry name" value="C-terminal effector domain of the bipartite response regulators"/>
    <property type="match status" value="1"/>
</dbReference>
<evidence type="ECO:0000256" key="3">
    <source>
        <dbReference type="ARBA" id="ARBA00023163"/>
    </source>
</evidence>
<dbReference type="RefSeq" id="WP_084052756.1">
    <property type="nucleotide sequence ID" value="NZ_FWWT01000014.1"/>
</dbReference>
<feature type="transmembrane region" description="Helical" evidence="4">
    <location>
        <begin position="160"/>
        <end position="179"/>
    </location>
</feature>
<evidence type="ECO:0000256" key="4">
    <source>
        <dbReference type="SAM" id="Phobius"/>
    </source>
</evidence>
<evidence type="ECO:0000256" key="1">
    <source>
        <dbReference type="ARBA" id="ARBA00023015"/>
    </source>
</evidence>
<keyword evidence="4" id="KW-0472">Membrane</keyword>